<dbReference type="AlphaFoldDB" id="A0A2P6NT50"/>
<dbReference type="Proteomes" id="UP000241769">
    <property type="component" value="Unassembled WGS sequence"/>
</dbReference>
<dbReference type="InterPro" id="IPR050410">
    <property type="entry name" value="CCR4/nocturin_mRNA_transcr"/>
</dbReference>
<name>A0A2P6NT50_9EUKA</name>
<keyword evidence="3" id="KW-1185">Reference proteome</keyword>
<dbReference type="Pfam" id="PF03372">
    <property type="entry name" value="Exo_endo_phos"/>
    <property type="match status" value="1"/>
</dbReference>
<evidence type="ECO:0000259" key="1">
    <source>
        <dbReference type="Pfam" id="PF03372"/>
    </source>
</evidence>
<dbReference type="PANTHER" id="PTHR12121">
    <property type="entry name" value="CARBON CATABOLITE REPRESSOR PROTEIN 4"/>
    <property type="match status" value="1"/>
</dbReference>
<gene>
    <name evidence="2" type="ORF">PROFUN_01405</name>
</gene>
<sequence length="390" mass="43866">MATTTHCSSVDDLMSSSVLHVLTHIGSIAIDTTNGIVAFRMTNSCENCPSGAVRDLSRNTAVFFVQKALRRRKMQNPTVLDLASFKDAIHSAASDDSKFSVLSWNILADLCSGSKETDPTKLEGQVPTEYLLWENRRERLYDRVDQLHTDVVCFQEVEDVIYQGCLENRMKALGYDGVMQSKVHYNGNAVFFDRKKFKLRFSNSRSRALLVGLETVENNRLIIVSSLHLSGHPDATDKRFSEMKSLLDQIQKELKKCKKGERETPLFIVGDLNCSTQSGIHTMLVEGGLPADFVDGESEKPHNPGKEYRHPFPLKNSYLEANEVSIFTFKGKNHGDSFIDFIFHSTPATQLQSVADPSDIDHMRENWLPNAEEPSDHLPVAAIFQFYNQG</sequence>
<evidence type="ECO:0000313" key="3">
    <source>
        <dbReference type="Proteomes" id="UP000241769"/>
    </source>
</evidence>
<organism evidence="2 3">
    <name type="scientific">Planoprotostelium fungivorum</name>
    <dbReference type="NCBI Taxonomy" id="1890364"/>
    <lineage>
        <taxon>Eukaryota</taxon>
        <taxon>Amoebozoa</taxon>
        <taxon>Evosea</taxon>
        <taxon>Variosea</taxon>
        <taxon>Cavosteliida</taxon>
        <taxon>Cavosteliaceae</taxon>
        <taxon>Planoprotostelium</taxon>
    </lineage>
</organism>
<dbReference type="SUPFAM" id="SSF56219">
    <property type="entry name" value="DNase I-like"/>
    <property type="match status" value="1"/>
</dbReference>
<dbReference type="STRING" id="1890364.A0A2P6NT50"/>
<dbReference type="InterPro" id="IPR036691">
    <property type="entry name" value="Endo/exonu/phosph_ase_sf"/>
</dbReference>
<evidence type="ECO:0000313" key="2">
    <source>
        <dbReference type="EMBL" id="PRP87143.1"/>
    </source>
</evidence>
<dbReference type="Gene3D" id="3.60.10.10">
    <property type="entry name" value="Endonuclease/exonuclease/phosphatase"/>
    <property type="match status" value="1"/>
</dbReference>
<proteinExistence type="predicted"/>
<dbReference type="InterPro" id="IPR005135">
    <property type="entry name" value="Endo/exonuclease/phosphatase"/>
</dbReference>
<dbReference type="OrthoDB" id="428734at2759"/>
<comment type="caution">
    <text evidence="2">The sequence shown here is derived from an EMBL/GenBank/DDBJ whole genome shotgun (WGS) entry which is preliminary data.</text>
</comment>
<accession>A0A2P6NT50</accession>
<feature type="domain" description="Endonuclease/exonuclease/phosphatase" evidence="1">
    <location>
        <begin position="102"/>
        <end position="377"/>
    </location>
</feature>
<protein>
    <recommendedName>
        <fullName evidence="1">Endonuclease/exonuclease/phosphatase domain-containing protein</fullName>
    </recommendedName>
</protein>
<reference evidence="2 3" key="1">
    <citation type="journal article" date="2018" name="Genome Biol. Evol.">
        <title>Multiple Roots of Fruiting Body Formation in Amoebozoa.</title>
        <authorList>
            <person name="Hillmann F."/>
            <person name="Forbes G."/>
            <person name="Novohradska S."/>
            <person name="Ferling I."/>
            <person name="Riege K."/>
            <person name="Groth M."/>
            <person name="Westermann M."/>
            <person name="Marz M."/>
            <person name="Spaller T."/>
            <person name="Winckler T."/>
            <person name="Schaap P."/>
            <person name="Glockner G."/>
        </authorList>
    </citation>
    <scope>NUCLEOTIDE SEQUENCE [LARGE SCALE GENOMIC DNA]</scope>
    <source>
        <strain evidence="2 3">Jena</strain>
    </source>
</reference>
<dbReference type="EMBL" id="MDYQ01000022">
    <property type="protein sequence ID" value="PRP87143.1"/>
    <property type="molecule type" value="Genomic_DNA"/>
</dbReference>
<dbReference type="GO" id="GO:0000175">
    <property type="term" value="F:3'-5'-RNA exonuclease activity"/>
    <property type="evidence" value="ECO:0007669"/>
    <property type="project" value="TreeGrafter"/>
</dbReference>
<dbReference type="PANTHER" id="PTHR12121:SF36">
    <property type="entry name" value="ENDONUCLEASE_EXONUCLEASE_PHOSPHATASE DOMAIN-CONTAINING PROTEIN"/>
    <property type="match status" value="1"/>
</dbReference>
<dbReference type="InParanoid" id="A0A2P6NT50"/>